<keyword evidence="1" id="KW-0732">Signal</keyword>
<evidence type="ECO:0000313" key="2">
    <source>
        <dbReference type="EMBL" id="JAC23788.1"/>
    </source>
</evidence>
<proteinExistence type="evidence at transcript level"/>
<evidence type="ECO:0000256" key="1">
    <source>
        <dbReference type="SAM" id="SignalP"/>
    </source>
</evidence>
<dbReference type="GO" id="GO:0004867">
    <property type="term" value="F:serine-type endopeptidase inhibitor activity"/>
    <property type="evidence" value="ECO:0007669"/>
    <property type="project" value="InterPro"/>
</dbReference>
<dbReference type="InterPro" id="IPR036880">
    <property type="entry name" value="Kunitz_BPTI_sf"/>
</dbReference>
<dbReference type="EMBL" id="GBBK01000694">
    <property type="protein sequence ID" value="JAC23788.1"/>
    <property type="molecule type" value="mRNA"/>
</dbReference>
<sequence>MNCLTTLTLLAFIAGTLWLVAAAQTGKEHQRLYLDRSYFNETNCEPDERGECYYTDACDCYPPFGMGRSRTVGYFYSPQHGKCIKASNGIGEGCNSFEDPMQCIKKCARKINPGKYKIKNV</sequence>
<dbReference type="SUPFAM" id="SSF57362">
    <property type="entry name" value="BPTI-like"/>
    <property type="match status" value="1"/>
</dbReference>
<organism evidence="2">
    <name type="scientific">Amblyomma cajennense</name>
    <name type="common">Cayenne tick</name>
    <name type="synonym">Acarus cajennensis</name>
    <dbReference type="NCBI Taxonomy" id="34607"/>
    <lineage>
        <taxon>Eukaryota</taxon>
        <taxon>Metazoa</taxon>
        <taxon>Ecdysozoa</taxon>
        <taxon>Arthropoda</taxon>
        <taxon>Chelicerata</taxon>
        <taxon>Arachnida</taxon>
        <taxon>Acari</taxon>
        <taxon>Parasitiformes</taxon>
        <taxon>Ixodida</taxon>
        <taxon>Ixodoidea</taxon>
        <taxon>Ixodidae</taxon>
        <taxon>Amblyomminae</taxon>
        <taxon>Amblyomma</taxon>
    </lineage>
</organism>
<feature type="signal peptide" evidence="1">
    <location>
        <begin position="1"/>
        <end position="22"/>
    </location>
</feature>
<reference evidence="2" key="1">
    <citation type="submission" date="2014-03" db="EMBL/GenBank/DDBJ databases">
        <title>The sialotranscriptome of Amblyomma triste, Amblyomma parvum and Amblyomma cajennense ticks, uncovered by 454-based RNA-seq.</title>
        <authorList>
            <person name="Garcia G.R."/>
            <person name="Gardinassi L.G."/>
            <person name="Ribeiro J.M."/>
            <person name="Anatriello E."/>
            <person name="Ferreira B.R."/>
            <person name="Moreira H.N."/>
            <person name="Mafra C."/>
            <person name="Olegario M.M."/>
            <person name="Szabo P.J."/>
            <person name="Miranda-Santos I.K."/>
            <person name="Maruyama S.R."/>
        </authorList>
    </citation>
    <scope>NUCLEOTIDE SEQUENCE</scope>
    <source>
        <strain evidence="2">Uberlandia</strain>
        <tissue evidence="2">Salivary glands</tissue>
    </source>
</reference>
<accession>A0A023FSR1</accession>
<dbReference type="AlphaFoldDB" id="A0A023FSR1"/>
<feature type="chain" id="PRO_5001520181" evidence="1">
    <location>
        <begin position="23"/>
        <end position="121"/>
    </location>
</feature>
<protein>
    <submittedName>
        <fullName evidence="2">Putative secreted protein</fullName>
    </submittedName>
</protein>
<name>A0A023FSR1_AMBCJ</name>
<dbReference type="Gene3D" id="4.10.410.10">
    <property type="entry name" value="Pancreatic trypsin inhibitor Kunitz domain"/>
    <property type="match status" value="1"/>
</dbReference>